<accession>A0ABP6RWX2</accession>
<dbReference type="Proteomes" id="UP001500483">
    <property type="component" value="Unassembled WGS sequence"/>
</dbReference>
<sequence>MDSRLCGHVGTSAGAVVGAAPASGADPRALHERELRGAAPSTVPAPEYGDPLTRADVMSTGPQKPSDEILAALLDPTDGPEDRLRSRLRCALTTADGAAMPVCVRSARRGGPKETKGPRCHSSQTSATCWIVLRSRT</sequence>
<dbReference type="EMBL" id="BAAAYK010000038">
    <property type="protein sequence ID" value="GAA3362237.1"/>
    <property type="molecule type" value="Genomic_DNA"/>
</dbReference>
<protein>
    <submittedName>
        <fullName evidence="2">Uncharacterized protein</fullName>
    </submittedName>
</protein>
<feature type="region of interest" description="Disordered" evidence="1">
    <location>
        <begin position="34"/>
        <end position="64"/>
    </location>
</feature>
<keyword evidence="3" id="KW-1185">Reference proteome</keyword>
<evidence type="ECO:0000313" key="3">
    <source>
        <dbReference type="Proteomes" id="UP001500483"/>
    </source>
</evidence>
<proteinExistence type="predicted"/>
<gene>
    <name evidence="2" type="ORF">GCM10020366_49370</name>
</gene>
<evidence type="ECO:0000313" key="2">
    <source>
        <dbReference type="EMBL" id="GAA3362237.1"/>
    </source>
</evidence>
<organism evidence="2 3">
    <name type="scientific">Saccharopolyspora gregorii</name>
    <dbReference type="NCBI Taxonomy" id="33914"/>
    <lineage>
        <taxon>Bacteria</taxon>
        <taxon>Bacillati</taxon>
        <taxon>Actinomycetota</taxon>
        <taxon>Actinomycetes</taxon>
        <taxon>Pseudonocardiales</taxon>
        <taxon>Pseudonocardiaceae</taxon>
        <taxon>Saccharopolyspora</taxon>
    </lineage>
</organism>
<evidence type="ECO:0000256" key="1">
    <source>
        <dbReference type="SAM" id="MobiDB-lite"/>
    </source>
</evidence>
<comment type="caution">
    <text evidence="2">The sequence shown here is derived from an EMBL/GenBank/DDBJ whole genome shotgun (WGS) entry which is preliminary data.</text>
</comment>
<name>A0ABP6RWX2_9PSEU</name>
<reference evidence="3" key="1">
    <citation type="journal article" date="2019" name="Int. J. Syst. Evol. Microbiol.">
        <title>The Global Catalogue of Microorganisms (GCM) 10K type strain sequencing project: providing services to taxonomists for standard genome sequencing and annotation.</title>
        <authorList>
            <consortium name="The Broad Institute Genomics Platform"/>
            <consortium name="The Broad Institute Genome Sequencing Center for Infectious Disease"/>
            <person name="Wu L."/>
            <person name="Ma J."/>
        </authorList>
    </citation>
    <scope>NUCLEOTIDE SEQUENCE [LARGE SCALE GENOMIC DNA]</scope>
    <source>
        <strain evidence="3">JCM 9687</strain>
    </source>
</reference>